<dbReference type="PANTHER" id="PTHR43124:SF10">
    <property type="entry name" value="PURINE EFFLUX PUMP PBUE"/>
    <property type="match status" value="1"/>
</dbReference>
<dbReference type="InterPro" id="IPR036259">
    <property type="entry name" value="MFS_trans_sf"/>
</dbReference>
<dbReference type="Proteomes" id="UP001154061">
    <property type="component" value="Unassembled WGS sequence"/>
</dbReference>
<feature type="transmembrane region" description="Helical" evidence="6">
    <location>
        <begin position="20"/>
        <end position="39"/>
    </location>
</feature>
<dbReference type="GO" id="GO:0005886">
    <property type="term" value="C:plasma membrane"/>
    <property type="evidence" value="ECO:0007669"/>
    <property type="project" value="UniProtKB-SubCell"/>
</dbReference>
<name>A0A9Q4L213_9EURY</name>
<evidence type="ECO:0000256" key="2">
    <source>
        <dbReference type="ARBA" id="ARBA00022475"/>
    </source>
</evidence>
<dbReference type="Gene3D" id="1.20.1250.20">
    <property type="entry name" value="MFS general substrate transporter like domains"/>
    <property type="match status" value="2"/>
</dbReference>
<accession>A0A9Q4L213</accession>
<feature type="transmembrane region" description="Helical" evidence="6">
    <location>
        <begin position="88"/>
        <end position="107"/>
    </location>
</feature>
<feature type="transmembrane region" description="Helical" evidence="6">
    <location>
        <begin position="119"/>
        <end position="140"/>
    </location>
</feature>
<keyword evidence="4 6" id="KW-1133">Transmembrane helix</keyword>
<keyword evidence="3 6" id="KW-0812">Transmembrane</keyword>
<dbReference type="InterPro" id="IPR011701">
    <property type="entry name" value="MFS"/>
</dbReference>
<feature type="transmembrane region" description="Helical" evidence="6">
    <location>
        <begin position="59"/>
        <end position="81"/>
    </location>
</feature>
<dbReference type="AlphaFoldDB" id="A0A9Q4L213"/>
<dbReference type="SUPFAM" id="SSF103473">
    <property type="entry name" value="MFS general substrate transporter"/>
    <property type="match status" value="1"/>
</dbReference>
<feature type="transmembrane region" description="Helical" evidence="6">
    <location>
        <begin position="257"/>
        <end position="277"/>
    </location>
</feature>
<evidence type="ECO:0000313" key="8">
    <source>
        <dbReference type="EMBL" id="MDF9746197.1"/>
    </source>
</evidence>
<dbReference type="PANTHER" id="PTHR43124">
    <property type="entry name" value="PURINE EFFLUX PUMP PBUE"/>
    <property type="match status" value="1"/>
</dbReference>
<gene>
    <name evidence="8" type="ORF">NDI89_11445</name>
</gene>
<keyword evidence="5 6" id="KW-0472">Membrane</keyword>
<dbReference type="EMBL" id="JAMQOT010000003">
    <property type="protein sequence ID" value="MDF9746197.1"/>
    <property type="molecule type" value="Genomic_DNA"/>
</dbReference>
<dbReference type="RefSeq" id="WP_277521719.1">
    <property type="nucleotide sequence ID" value="NZ_JAMQOT010000003.1"/>
</dbReference>
<reference evidence="8" key="1">
    <citation type="submission" date="2022-06" db="EMBL/GenBank/DDBJ databases">
        <title>Natrinema sp. a new haloarchaeum isolate from saline soil.</title>
        <authorList>
            <person name="Strakova D."/>
            <person name="Galisteo C."/>
            <person name="Sanchez-Porro C."/>
            <person name="Ventosa A."/>
        </authorList>
    </citation>
    <scope>NUCLEOTIDE SEQUENCE</scope>
    <source>
        <strain evidence="8">S1CR25-10</strain>
    </source>
</reference>
<dbReference type="InterPro" id="IPR050189">
    <property type="entry name" value="MFS_Efflux_Transporters"/>
</dbReference>
<evidence type="ECO:0000256" key="6">
    <source>
        <dbReference type="SAM" id="Phobius"/>
    </source>
</evidence>
<evidence type="ECO:0000256" key="3">
    <source>
        <dbReference type="ARBA" id="ARBA00022692"/>
    </source>
</evidence>
<dbReference type="PROSITE" id="PS50850">
    <property type="entry name" value="MFS"/>
    <property type="match status" value="1"/>
</dbReference>
<dbReference type="GO" id="GO:0022857">
    <property type="term" value="F:transmembrane transporter activity"/>
    <property type="evidence" value="ECO:0007669"/>
    <property type="project" value="InterPro"/>
</dbReference>
<feature type="transmembrane region" description="Helical" evidence="6">
    <location>
        <begin position="355"/>
        <end position="378"/>
    </location>
</feature>
<feature type="transmembrane region" description="Helical" evidence="6">
    <location>
        <begin position="384"/>
        <end position="405"/>
    </location>
</feature>
<feature type="transmembrane region" description="Helical" evidence="6">
    <location>
        <begin position="179"/>
        <end position="201"/>
    </location>
</feature>
<feature type="domain" description="Major facilitator superfamily (MFS) profile" evidence="7">
    <location>
        <begin position="16"/>
        <end position="410"/>
    </location>
</feature>
<evidence type="ECO:0000256" key="5">
    <source>
        <dbReference type="ARBA" id="ARBA00023136"/>
    </source>
</evidence>
<dbReference type="InterPro" id="IPR020846">
    <property type="entry name" value="MFS_dom"/>
</dbReference>
<comment type="subcellular location">
    <subcellularLocation>
        <location evidence="1">Cell membrane</location>
        <topology evidence="1">Multi-pass membrane protein</topology>
    </subcellularLocation>
</comment>
<keyword evidence="9" id="KW-1185">Reference proteome</keyword>
<feature type="transmembrane region" description="Helical" evidence="6">
    <location>
        <begin position="152"/>
        <end position="173"/>
    </location>
</feature>
<keyword evidence="2" id="KW-1003">Cell membrane</keyword>
<sequence length="418" mass="43594">MSVTEGRLRAAGRVLIAERAFVGCLLGTWLLTAAAHYYVMAPASVLSQVADDLAVTPAVAVWLVSAVPGTWALTNFALGVWIDRLGEYRMIVVGTAVLIAAGVWSWWAGRRGTFYPLLASRLLAGVAVGVIWTASTNLIGGAVSGANRGTAIGVYVTSAPAGFALGQLFGPIVTARAGWPANFLVMSAVAGLVIGVISLSVRRLEVDPVTNTASMRSNFTSVLGHRVVWYGSAMAFAAYSYYLFMNSWMPTYLGNEFALSAGLSGLLTAIFPAMGVLSRAGGGLISDRLLGQRRVPLLQASFLVSVPLVVLIGWTRRLAVIVAALVAAGFVIQLTFGVVYSYVQEVVETSISGTALAFVTSAGIAGAFSAPLITGALIDWTGGYLTAFAYATALTVLGLLLSSVAPESPAATDRSQSR</sequence>
<evidence type="ECO:0000256" key="4">
    <source>
        <dbReference type="ARBA" id="ARBA00022989"/>
    </source>
</evidence>
<feature type="transmembrane region" description="Helical" evidence="6">
    <location>
        <begin position="320"/>
        <end position="343"/>
    </location>
</feature>
<organism evidence="8 9">
    <name type="scientific">Natrinema salsiterrestre</name>
    <dbReference type="NCBI Taxonomy" id="2950540"/>
    <lineage>
        <taxon>Archaea</taxon>
        <taxon>Methanobacteriati</taxon>
        <taxon>Methanobacteriota</taxon>
        <taxon>Stenosarchaea group</taxon>
        <taxon>Halobacteria</taxon>
        <taxon>Halobacteriales</taxon>
        <taxon>Natrialbaceae</taxon>
        <taxon>Natrinema</taxon>
    </lineage>
</organism>
<evidence type="ECO:0000256" key="1">
    <source>
        <dbReference type="ARBA" id="ARBA00004651"/>
    </source>
</evidence>
<proteinExistence type="predicted"/>
<protein>
    <submittedName>
        <fullName evidence="8">MFS transporter</fullName>
    </submittedName>
</protein>
<evidence type="ECO:0000313" key="9">
    <source>
        <dbReference type="Proteomes" id="UP001154061"/>
    </source>
</evidence>
<feature type="transmembrane region" description="Helical" evidence="6">
    <location>
        <begin position="297"/>
        <end position="314"/>
    </location>
</feature>
<dbReference type="Pfam" id="PF07690">
    <property type="entry name" value="MFS_1"/>
    <property type="match status" value="1"/>
</dbReference>
<feature type="transmembrane region" description="Helical" evidence="6">
    <location>
        <begin position="222"/>
        <end position="245"/>
    </location>
</feature>
<evidence type="ECO:0000259" key="7">
    <source>
        <dbReference type="PROSITE" id="PS50850"/>
    </source>
</evidence>
<comment type="caution">
    <text evidence="8">The sequence shown here is derived from an EMBL/GenBank/DDBJ whole genome shotgun (WGS) entry which is preliminary data.</text>
</comment>